<feature type="domain" description="Reverse transcriptase" evidence="1">
    <location>
        <begin position="523"/>
        <end position="809"/>
    </location>
</feature>
<comment type="caution">
    <text evidence="2">The sequence shown here is derived from an EMBL/GenBank/DDBJ whole genome shotgun (WGS) entry which is preliminary data.</text>
</comment>
<dbReference type="GO" id="GO:0071897">
    <property type="term" value="P:DNA biosynthetic process"/>
    <property type="evidence" value="ECO:0007669"/>
    <property type="project" value="UniProtKB-ARBA"/>
</dbReference>
<reference evidence="2" key="1">
    <citation type="submission" date="2023-11" db="EMBL/GenBank/DDBJ databases">
        <title>Genome assemblies of two species of porcelain crab, Petrolisthes cinctipes and Petrolisthes manimaculis (Anomura: Porcellanidae).</title>
        <authorList>
            <person name="Angst P."/>
        </authorList>
    </citation>
    <scope>NUCLEOTIDE SEQUENCE</scope>
    <source>
        <strain evidence="2">PB745_02</strain>
        <tissue evidence="2">Gill</tissue>
    </source>
</reference>
<accession>A0AAE1U6P3</accession>
<organism evidence="2 3">
    <name type="scientific">Petrolisthes manimaculis</name>
    <dbReference type="NCBI Taxonomy" id="1843537"/>
    <lineage>
        <taxon>Eukaryota</taxon>
        <taxon>Metazoa</taxon>
        <taxon>Ecdysozoa</taxon>
        <taxon>Arthropoda</taxon>
        <taxon>Crustacea</taxon>
        <taxon>Multicrustacea</taxon>
        <taxon>Malacostraca</taxon>
        <taxon>Eumalacostraca</taxon>
        <taxon>Eucarida</taxon>
        <taxon>Decapoda</taxon>
        <taxon>Pleocyemata</taxon>
        <taxon>Anomura</taxon>
        <taxon>Galatheoidea</taxon>
        <taxon>Porcellanidae</taxon>
        <taxon>Petrolisthes</taxon>
    </lineage>
</organism>
<dbReference type="InterPro" id="IPR000477">
    <property type="entry name" value="RT_dom"/>
</dbReference>
<dbReference type="AlphaFoldDB" id="A0AAE1U6P3"/>
<dbReference type="InterPro" id="IPR005135">
    <property type="entry name" value="Endo/exonuclease/phosphatase"/>
</dbReference>
<keyword evidence="3" id="KW-1185">Reference proteome</keyword>
<dbReference type="PROSITE" id="PS50878">
    <property type="entry name" value="RT_POL"/>
    <property type="match status" value="1"/>
</dbReference>
<dbReference type="Gene3D" id="3.60.10.10">
    <property type="entry name" value="Endonuclease/exonuclease/phosphatase"/>
    <property type="match status" value="1"/>
</dbReference>
<dbReference type="InterPro" id="IPR036691">
    <property type="entry name" value="Endo/exonu/phosph_ase_sf"/>
</dbReference>
<dbReference type="InterPro" id="IPR043502">
    <property type="entry name" value="DNA/RNA_pol_sf"/>
</dbReference>
<dbReference type="EMBL" id="JAWZYT010001925">
    <property type="protein sequence ID" value="KAK4308135.1"/>
    <property type="molecule type" value="Genomic_DNA"/>
</dbReference>
<evidence type="ECO:0000313" key="2">
    <source>
        <dbReference type="EMBL" id="KAK4308135.1"/>
    </source>
</evidence>
<dbReference type="SUPFAM" id="SSF56219">
    <property type="entry name" value="DNase I-like"/>
    <property type="match status" value="1"/>
</dbReference>
<dbReference type="CDD" id="cd09076">
    <property type="entry name" value="L1-EN"/>
    <property type="match status" value="1"/>
</dbReference>
<sequence>MERKNIRIGTWNVQTLRSEQKVLNLVEDVDSKRIDIMAIQETHYHGTGSEYLKTSEGKTYVLYYTGDEESSGGVGFVVKEGISVQFHPLTDRTCRLDILLKDGRKMTIINTYAPTNPKCERNQNIREQYYAELDAIHANIFNRTVLIVTGDFNAKTGSAHHLYPENVGQYGKGHVNGNGEALTEFAYQHDLVLTNTKFHHKMLHRTTWESPYRKYTMINGEERRNPQRNQIDYIMVRKRNMKQVTNCRSYPHNNRLNSDHRPVILDINLKIQIYLSKKPTKIINFEQLREPDTRRKYKEEVEKLMIPTASESEHTPQERWDKIKSANHLAAETTLGYKTKINKSGNKEIQKLSEEQKELHNKLNSEKDPQKREVIRKERNTKMNKIHQTLEEIKHKKIVEQIEEIEKTADDSYRMYKAVKTIANNEKRKPLLVEGENGLTSDEQEQTNIIAKYFQEMFSDQTIEEIRDIPPKEIIPPFSTKEVQEAIASLKNNKSPGGDGIRAEQLKYGGDTIASEVAKLLNDISKTGDYPVEIKEGILIPLQKPGKKKGPPANLRPIILLSMVRKILAICLIRRIGDKIDGNIPVEQAAYRAGRGTTEHTFAYKILAEKAITSQDYTLYITLMDMSKAFDTVKRNTLIEDLTNILDPAELHLIKILVEDVRLKVRVGKETSDYFTTKMGVPQGDCLSPILFTLYLAKALEDKSNKQTDHTYAKSSDSVNDQMYLPPALRDHIYSETPGYGIIIRPKYADDIGWAASNNNYKLEKEKSTAIHQLEQRGLQVNQAKTEEYIITRRGDDKWRKCKVLGSLLDTNEDIKRRKSLTMNAMRKL</sequence>
<dbReference type="Pfam" id="PF00078">
    <property type="entry name" value="RVT_1"/>
    <property type="match status" value="1"/>
</dbReference>
<gene>
    <name evidence="2" type="ORF">Pmani_020165</name>
</gene>
<dbReference type="CDD" id="cd01650">
    <property type="entry name" value="RT_nLTR_like"/>
    <property type="match status" value="1"/>
</dbReference>
<evidence type="ECO:0000259" key="1">
    <source>
        <dbReference type="PROSITE" id="PS50878"/>
    </source>
</evidence>
<dbReference type="PANTHER" id="PTHR19446">
    <property type="entry name" value="REVERSE TRANSCRIPTASES"/>
    <property type="match status" value="1"/>
</dbReference>
<name>A0AAE1U6P3_9EUCA</name>
<dbReference type="Pfam" id="PF03372">
    <property type="entry name" value="Exo_endo_phos"/>
    <property type="match status" value="1"/>
</dbReference>
<evidence type="ECO:0000313" key="3">
    <source>
        <dbReference type="Proteomes" id="UP001292094"/>
    </source>
</evidence>
<dbReference type="GO" id="GO:0003824">
    <property type="term" value="F:catalytic activity"/>
    <property type="evidence" value="ECO:0007669"/>
    <property type="project" value="InterPro"/>
</dbReference>
<dbReference type="SUPFAM" id="SSF56672">
    <property type="entry name" value="DNA/RNA polymerases"/>
    <property type="match status" value="1"/>
</dbReference>
<protein>
    <recommendedName>
        <fullName evidence="1">Reverse transcriptase domain-containing protein</fullName>
    </recommendedName>
</protein>
<proteinExistence type="predicted"/>
<dbReference type="Proteomes" id="UP001292094">
    <property type="component" value="Unassembled WGS sequence"/>
</dbReference>